<evidence type="ECO:0008006" key="3">
    <source>
        <dbReference type="Google" id="ProtNLM"/>
    </source>
</evidence>
<evidence type="ECO:0000313" key="1">
    <source>
        <dbReference type="EMBL" id="QJA73237.1"/>
    </source>
</evidence>
<organism evidence="2">
    <name type="scientific">viral metagenome</name>
    <dbReference type="NCBI Taxonomy" id="1070528"/>
    <lineage>
        <taxon>unclassified sequences</taxon>
        <taxon>metagenomes</taxon>
        <taxon>organismal metagenomes</taxon>
    </lineage>
</organism>
<dbReference type="EMBL" id="MT142742">
    <property type="protein sequence ID" value="QJA87935.1"/>
    <property type="molecule type" value="Genomic_DNA"/>
</dbReference>
<sequence length="148" mass="17471">MDKTMRESEGELSDETRMQFEKGWLWEEALSLAFGQKAAARPEPLYVDGIWGSPDGIRYDDPAKLIPIVEEYKCTAVRSDKSPADMWRWMMQVKGYCKMVGAFKCVFRILHLEFVPVYKVWEIEFTQRELDENWEAIMNQAKFMRRGE</sequence>
<gene>
    <name evidence="1" type="ORF">MM415A02425_0009</name>
    <name evidence="2" type="ORF">MM415B02868_0006</name>
</gene>
<dbReference type="EMBL" id="MT142012">
    <property type="protein sequence ID" value="QJA73237.1"/>
    <property type="molecule type" value="Genomic_DNA"/>
</dbReference>
<accession>A0A6M3L3L5</accession>
<evidence type="ECO:0000313" key="2">
    <source>
        <dbReference type="EMBL" id="QJA87935.1"/>
    </source>
</evidence>
<name>A0A6M3L3L5_9ZZZZ</name>
<reference evidence="2" key="1">
    <citation type="submission" date="2020-03" db="EMBL/GenBank/DDBJ databases">
        <title>The deep terrestrial virosphere.</title>
        <authorList>
            <person name="Holmfeldt K."/>
            <person name="Nilsson E."/>
            <person name="Simone D."/>
            <person name="Lopez-Fernandez M."/>
            <person name="Wu X."/>
            <person name="de Brujin I."/>
            <person name="Lundin D."/>
            <person name="Andersson A."/>
            <person name="Bertilsson S."/>
            <person name="Dopson M."/>
        </authorList>
    </citation>
    <scope>NUCLEOTIDE SEQUENCE</scope>
    <source>
        <strain evidence="1">MM415A02425</strain>
        <strain evidence="2">MM415B02868</strain>
    </source>
</reference>
<proteinExistence type="predicted"/>
<dbReference type="AlphaFoldDB" id="A0A6M3L3L5"/>
<protein>
    <recommendedName>
        <fullName evidence="3">YqaJ viral recombinase domain-containing protein</fullName>
    </recommendedName>
</protein>